<evidence type="ECO:0000313" key="1">
    <source>
        <dbReference type="EMBL" id="PIU03725.1"/>
    </source>
</evidence>
<dbReference type="EMBL" id="PEYO01000008">
    <property type="protein sequence ID" value="PIU03725.1"/>
    <property type="molecule type" value="Genomic_DNA"/>
</dbReference>
<name>A0A2M6XDG7_9BACT</name>
<organism evidence="1 2">
    <name type="scientific">Candidatus Shapirobacteria bacterium CG08_land_8_20_14_0_20_39_18</name>
    <dbReference type="NCBI Taxonomy" id="1974883"/>
    <lineage>
        <taxon>Bacteria</taxon>
        <taxon>Candidatus Shapironibacteriota</taxon>
    </lineage>
</organism>
<reference evidence="2" key="1">
    <citation type="submission" date="2017-09" db="EMBL/GenBank/DDBJ databases">
        <title>Depth-based differentiation of microbial function through sediment-hosted aquifers and enrichment of novel symbionts in the deep terrestrial subsurface.</title>
        <authorList>
            <person name="Probst A.J."/>
            <person name="Ladd B."/>
            <person name="Jarett J.K."/>
            <person name="Geller-Mcgrath D.E."/>
            <person name="Sieber C.M.K."/>
            <person name="Emerson J.B."/>
            <person name="Anantharaman K."/>
            <person name="Thomas B.C."/>
            <person name="Malmstrom R."/>
            <person name="Stieglmeier M."/>
            <person name="Klingl A."/>
            <person name="Woyke T."/>
            <person name="Ryan C.M."/>
            <person name="Banfield J.F."/>
        </authorList>
    </citation>
    <scope>NUCLEOTIDE SEQUENCE [LARGE SCALE GENOMIC DNA]</scope>
</reference>
<dbReference type="Proteomes" id="UP000228996">
    <property type="component" value="Unassembled WGS sequence"/>
</dbReference>
<evidence type="ECO:0000313" key="2">
    <source>
        <dbReference type="Proteomes" id="UP000228996"/>
    </source>
</evidence>
<dbReference type="AlphaFoldDB" id="A0A2M6XDG7"/>
<accession>A0A2M6XDG7</accession>
<gene>
    <name evidence="1" type="ORF">COT44_01685</name>
</gene>
<proteinExistence type="predicted"/>
<protein>
    <submittedName>
        <fullName evidence="1">Uncharacterized protein</fullName>
    </submittedName>
</protein>
<comment type="caution">
    <text evidence="1">The sequence shown here is derived from an EMBL/GenBank/DDBJ whole genome shotgun (WGS) entry which is preliminary data.</text>
</comment>
<sequence length="93" mass="10923">MSEDKVKQLVWDYQISPSDFLEILKGKKAEGWLNQDWAISRVLEHLNYYDAISLVPLKTLAKRWISVKSKIFSDSIRKGYEFVLQKHSLPPTR</sequence>